<feature type="non-terminal residue" evidence="2">
    <location>
        <position position="94"/>
    </location>
</feature>
<dbReference type="EMBL" id="OV170225">
    <property type="protein sequence ID" value="CAH0725831.1"/>
    <property type="molecule type" value="Genomic_DNA"/>
</dbReference>
<feature type="region of interest" description="Disordered" evidence="1">
    <location>
        <begin position="20"/>
        <end position="55"/>
    </location>
</feature>
<accession>A0A8J9YFI6</accession>
<dbReference type="Proteomes" id="UP000838878">
    <property type="component" value="Chromosome 5"/>
</dbReference>
<evidence type="ECO:0000256" key="1">
    <source>
        <dbReference type="SAM" id="MobiDB-lite"/>
    </source>
</evidence>
<sequence length="94" mass="10545">MAGHLAERPSIEECPRDYLKYRDNGSEGRHESPRTPARAVRNNRGIRSPGGRGVYAPAAAATQSDLLAEQQYFIRRAPQENYKFPFGRTRGVAQ</sequence>
<name>A0A8J9YFI6_9NEOP</name>
<dbReference type="AlphaFoldDB" id="A0A8J9YFI6"/>
<reference evidence="2" key="1">
    <citation type="submission" date="2021-12" db="EMBL/GenBank/DDBJ databases">
        <authorList>
            <person name="Martin H S."/>
        </authorList>
    </citation>
    <scope>NUCLEOTIDE SEQUENCE</scope>
</reference>
<proteinExistence type="predicted"/>
<gene>
    <name evidence="2" type="ORF">BINO364_LOCUS11372</name>
</gene>
<evidence type="ECO:0000313" key="2">
    <source>
        <dbReference type="EMBL" id="CAH0725831.1"/>
    </source>
</evidence>
<feature type="compositionally biased region" description="Basic and acidic residues" evidence="1">
    <location>
        <begin position="20"/>
        <end position="33"/>
    </location>
</feature>
<organism evidence="2 3">
    <name type="scientific">Brenthis ino</name>
    <name type="common">lesser marbled fritillary</name>
    <dbReference type="NCBI Taxonomy" id="405034"/>
    <lineage>
        <taxon>Eukaryota</taxon>
        <taxon>Metazoa</taxon>
        <taxon>Ecdysozoa</taxon>
        <taxon>Arthropoda</taxon>
        <taxon>Hexapoda</taxon>
        <taxon>Insecta</taxon>
        <taxon>Pterygota</taxon>
        <taxon>Neoptera</taxon>
        <taxon>Endopterygota</taxon>
        <taxon>Lepidoptera</taxon>
        <taxon>Glossata</taxon>
        <taxon>Ditrysia</taxon>
        <taxon>Papilionoidea</taxon>
        <taxon>Nymphalidae</taxon>
        <taxon>Heliconiinae</taxon>
        <taxon>Argynnini</taxon>
        <taxon>Brenthis</taxon>
    </lineage>
</organism>
<evidence type="ECO:0000313" key="3">
    <source>
        <dbReference type="Proteomes" id="UP000838878"/>
    </source>
</evidence>
<protein>
    <submittedName>
        <fullName evidence="2">Uncharacterized protein</fullName>
    </submittedName>
</protein>
<keyword evidence="3" id="KW-1185">Reference proteome</keyword>